<keyword evidence="3" id="KW-0411">Iron-sulfur</keyword>
<protein>
    <submittedName>
        <fullName evidence="5">FAD-binding oxidoreductase</fullName>
    </submittedName>
</protein>
<dbReference type="Pfam" id="PF00175">
    <property type="entry name" value="NAD_binding_1"/>
    <property type="match status" value="1"/>
</dbReference>
<keyword evidence="2" id="KW-0408">Iron</keyword>
<dbReference type="InterPro" id="IPR017927">
    <property type="entry name" value="FAD-bd_FR_type"/>
</dbReference>
<evidence type="ECO:0000313" key="5">
    <source>
        <dbReference type="EMBL" id="MFC7362239.1"/>
    </source>
</evidence>
<name>A0ABW2N8S6_9ACTN</name>
<dbReference type="InterPro" id="IPR050415">
    <property type="entry name" value="MRET"/>
</dbReference>
<evidence type="ECO:0000256" key="1">
    <source>
        <dbReference type="ARBA" id="ARBA00001974"/>
    </source>
</evidence>
<dbReference type="PRINTS" id="PR00406">
    <property type="entry name" value="CYTB5RDTASE"/>
</dbReference>
<comment type="caution">
    <text evidence="5">The sequence shown here is derived from an EMBL/GenBank/DDBJ whole genome shotgun (WGS) entry which is preliminary data.</text>
</comment>
<evidence type="ECO:0000313" key="6">
    <source>
        <dbReference type="Proteomes" id="UP001596524"/>
    </source>
</evidence>
<dbReference type="Gene3D" id="2.40.30.10">
    <property type="entry name" value="Translation factors"/>
    <property type="match status" value="1"/>
</dbReference>
<dbReference type="SUPFAM" id="SSF52343">
    <property type="entry name" value="Ferredoxin reductase-like, C-terminal NADP-linked domain"/>
    <property type="match status" value="1"/>
</dbReference>
<gene>
    <name evidence="5" type="ORF">ACFQO6_18355</name>
</gene>
<dbReference type="InterPro" id="IPR008333">
    <property type="entry name" value="Cbr1-like_FAD-bd_dom"/>
</dbReference>
<dbReference type="Pfam" id="PF00970">
    <property type="entry name" value="FAD_binding_6"/>
    <property type="match status" value="1"/>
</dbReference>
<keyword evidence="2" id="KW-0479">Metal-binding</keyword>
<evidence type="ECO:0000256" key="3">
    <source>
        <dbReference type="ARBA" id="ARBA00023014"/>
    </source>
</evidence>
<proteinExistence type="predicted"/>
<reference evidence="6" key="1">
    <citation type="journal article" date="2019" name="Int. J. Syst. Evol. Microbiol.">
        <title>The Global Catalogue of Microorganisms (GCM) 10K type strain sequencing project: providing services to taxonomists for standard genome sequencing and annotation.</title>
        <authorList>
            <consortium name="The Broad Institute Genomics Platform"/>
            <consortium name="The Broad Institute Genome Sequencing Center for Infectious Disease"/>
            <person name="Wu L."/>
            <person name="Ma J."/>
        </authorList>
    </citation>
    <scope>NUCLEOTIDE SEQUENCE [LARGE SCALE GENOMIC DNA]</scope>
    <source>
        <strain evidence="6">FCH27</strain>
    </source>
</reference>
<dbReference type="EMBL" id="JBHTCH010000021">
    <property type="protein sequence ID" value="MFC7362239.1"/>
    <property type="molecule type" value="Genomic_DNA"/>
</dbReference>
<sequence>MARAAALPRLTWLPATISDVRRESATATTLRLDVDDWPGHVPGQHVDLRLTAPDGYSAVRPYSLASAGGSGTVEITVDTTPGGEVSTYLTQGARPGHHLEIRGPLGKWFVWDTSDTEPVQLIGGGSGIVPLMSMLRTHDAQQHPAQMRLLYSLPSAVHMLYRPELASLHAEGTVTFLYTRQPTAASTRPPGRITADDLRQHAINPDLKPSAFVCGPTGFVETVLTLLVGFGYDPERIRAERYGEGSST</sequence>
<keyword evidence="6" id="KW-1185">Reference proteome</keyword>
<dbReference type="SUPFAM" id="SSF63380">
    <property type="entry name" value="Riboflavin synthase domain-like"/>
    <property type="match status" value="1"/>
</dbReference>
<dbReference type="InterPro" id="IPR017938">
    <property type="entry name" value="Riboflavin_synthase-like_b-brl"/>
</dbReference>
<dbReference type="RefSeq" id="WP_255892030.1">
    <property type="nucleotide sequence ID" value="NZ_JAFMZM010000005.1"/>
</dbReference>
<comment type="cofactor">
    <cofactor evidence="1">
        <name>FAD</name>
        <dbReference type="ChEBI" id="CHEBI:57692"/>
    </cofactor>
</comment>
<dbReference type="PANTHER" id="PTHR47354:SF5">
    <property type="entry name" value="PROTEIN RFBI"/>
    <property type="match status" value="1"/>
</dbReference>
<feature type="domain" description="FAD-binding FR-type" evidence="4">
    <location>
        <begin position="10"/>
        <end position="111"/>
    </location>
</feature>
<dbReference type="Gene3D" id="3.40.50.80">
    <property type="entry name" value="Nucleotide-binding domain of ferredoxin-NADP reductase (FNR) module"/>
    <property type="match status" value="1"/>
</dbReference>
<dbReference type="InterPro" id="IPR001709">
    <property type="entry name" value="Flavoprot_Pyr_Nucl_cyt_Rdtase"/>
</dbReference>
<dbReference type="PROSITE" id="PS51384">
    <property type="entry name" value="FAD_FR"/>
    <property type="match status" value="1"/>
</dbReference>
<evidence type="ECO:0000259" key="4">
    <source>
        <dbReference type="PROSITE" id="PS51384"/>
    </source>
</evidence>
<dbReference type="PANTHER" id="PTHR47354">
    <property type="entry name" value="NADH OXIDOREDUCTASE HCR"/>
    <property type="match status" value="1"/>
</dbReference>
<dbReference type="PRINTS" id="PR00371">
    <property type="entry name" value="FPNCR"/>
</dbReference>
<keyword evidence="2" id="KW-0001">2Fe-2S</keyword>
<organism evidence="5 6">
    <name type="scientific">Nocardioides astragali</name>
    <dbReference type="NCBI Taxonomy" id="1776736"/>
    <lineage>
        <taxon>Bacteria</taxon>
        <taxon>Bacillati</taxon>
        <taxon>Actinomycetota</taxon>
        <taxon>Actinomycetes</taxon>
        <taxon>Propionibacteriales</taxon>
        <taxon>Nocardioidaceae</taxon>
        <taxon>Nocardioides</taxon>
    </lineage>
</organism>
<dbReference type="InterPro" id="IPR001433">
    <property type="entry name" value="OxRdtase_FAD/NAD-bd"/>
</dbReference>
<dbReference type="InterPro" id="IPR039261">
    <property type="entry name" value="FNR_nucleotide-bd"/>
</dbReference>
<dbReference type="Proteomes" id="UP001596524">
    <property type="component" value="Unassembled WGS sequence"/>
</dbReference>
<accession>A0ABW2N8S6</accession>
<evidence type="ECO:0000256" key="2">
    <source>
        <dbReference type="ARBA" id="ARBA00022714"/>
    </source>
</evidence>